<feature type="region of interest" description="C-terminal hotdog fold" evidence="5">
    <location>
        <begin position="3342"/>
        <end position="3475"/>
    </location>
</feature>
<feature type="domain" description="Ketosynthase family 3 (KS3)" evidence="8">
    <location>
        <begin position="5404"/>
        <end position="5826"/>
    </location>
</feature>
<dbReference type="PANTHER" id="PTHR43775">
    <property type="entry name" value="FATTY ACID SYNTHASE"/>
    <property type="match status" value="1"/>
</dbReference>
<sequence>MTDSNPGSGAARGRAPAAPGEPVAVIGMSCRLPGASSPAGFWRMLRDGVDAVGEAPPDRWTGRNLPHRFGAFLDQVDRFDADFFGITPREAAAMDPQQRLLLELGWEALEEAGILPASLRGSATGVFVGAMWDDYAALLLRDADAVDRHTLAGIERGVIANRVSHALGLRGPSMVVDSAQSSSLVAVRMACESLRRGESTTALAGGVNLNLLAETTLGAARFGGLSPTGRCSTFDARADGYVRGEGGGLVVLKPLGAALADGDRVHAVILGGAITNDGDDDRLTTPSAAAQREAVEAAHRDAGTDPRAVQYVELHGTGTRVGDPVEARALGAALGAHRPADRPLPVGSAKTNVGHLEGAAGIVGLLKLVLSIAHRQLPPSLNFERPHPDIPLDALRLRVQRELGSWPEPDRPLLAGVSSFGMGGTNCHLVVGQAPEAGRPPVPDAPRGAPQDVPRGVPWLVSGRTGQALRAQAAALLAHLDAHPDLDPDEVGVALARTRTLFEHRAVVRGANADELRRGLAAVAEGGAGGAADADTGWLADLPPRVARPVDLPTYAFQRRRHWFGEAAAAPAPEPRRRDLLELVRTQVAIELGVVTAEAVDPDLSFDDLGVDSIGLEEVCGRLGTATGLRLGADVLFRFPTPAQLAGFLRDELAGAPARVVEEAPAPVDDDPVVVVGAACRYPGGVRSPEDLWRLVREGRDAIGEFPADRGWDLDRLWRPDPERPGASRTGHGGFLADADRFDADFFGISPREAAAMDPQQRLLLEVSWEALERGGLVPASLRGARVGVFVGATAQDYGPRLHAADRGGEGYRLTGGTISVASGRVAYALGLRGPAVTVDTACSSSLVAVHLAAQALRQGECGLALAGGVTVMATPGMFVEFSRQRGLAPDGRCKAFADEADGTAWAEGAGVVLLERLSDARRNGHPVLAVLRGSAINSDGASNGLTAPNGAAQEGLIRDALAAARLRPDEVDAVEGHGTGTRLGDPVEAEALLATYGRDRPADRPLWLGSLKSNIGHTQAAAGVAGMIKMITALHHGVLPRTLHARHPSRRVDWASGNVALLTEEVPWPGDDRPRRAAVSSFGISGTNAHVILEQPPATSPEPRRGEATAPAAVVLAARDDDALREHADRLRHVDAEPLDLAFSLATTRTAFPERAVVVAASPAELRAGLDALAAGSPAPNVLRASARRTGRTAFLFTGQGSGRVGAGRELREAFPVFADALDEVCAHFDPLLDRPLRELVLTGPAEVLDRTRYAQAALFALEVAQFRLLEHWGVRPDFVLGHSVGGIAAAHAAGALALPDAVRLVALRGRLMGEATAGGAMFAVQAEPAEVAELLAGLAGVSIAAVNGPRSVVVSGDEGAARRCADALAARGRKVRRLRTGHAFHSHHMDGVLAPFRRGLGALPVSEPAATVVSDLTGAPATPEELGSPDYWARHVRETVRFHDGLRLLHAEGVTAFLELGPDAVLTPLAAETSPDPTAVAVPALRHGRGEVDTLGAAVAHLNARGVGVDWSAFYAGRGARRVELPTYPFRRDRFWITGADPAPAPHQWLTSSTELADGRGWLVTGRLSGSDAPWLADHVVLGDEVLPAVAFAELLLRVADLVGAGAVAELVVERPLVPAGVVALQVAVDPVDASGRQPFAVFARRGDEEWTRHASGRLGPADPTPAEAGAWPPANAEPVDLTDAYSRLADLGYDYGPAFQGLRSAWRCGDDVCAEVGSDLDPEGFDLHPALLDPLLHPVVLGLLDGPRAGLLPFSFTGLTRHAAATGGLRVRLSPVGADAVALTATDTTGAPVLTVRELALRAAAGAGTDALHAVEWQPREVTGRRASDVVPLADGALPGTAAEFLVVDCGAVDPDVVDRDVVDRDVVDQDQPGRAHGLVRGLTALMQDFLGREGFAGTRLAVLTRGAVDGDDPAAAALWGLVRTAQLEHPDRFVLVDADDPGEVGRALAAGEPQVLVRGGVVHVPRVRRVSPAAGEAPRMRSALVTGGTSGLGALLARHLVTGHGVRDLVLTSRRGPGAPGAADLAAELTALGARVRVAACDAADADALADLLDGIPDLDAVVHAAGVLDDSAFTAVTPERVDAVLRPKADAAWHLHRLTRDRDLTAFVLFSSAVATLGNPGQAVYAAGNAFLDALARHRRARGLPATALGWGLWAADTGMTAHLTDADVARVERGGLRRITAAEGLALFDAALAGDRAHVLPARLSARRPTGRARATGGWARRALDRPEAERSRFVLDLVRAELAALLGHADARAVDAHRSFKDLGFDSLTGVELRNRLRAATGLDLPLTVVFERPTAAELAAYLLDGITGAAPDAAPPTAAAPVAPAVDDPVVVVGIGCRYPGGVRSADDLWRLVAEGRDAVSEFPADRGWPADLHDPDPAATGRSSTRFGGFLHDAAEFDADFFGISPREALAMDPQQRLLLEVSWEALESAGVDPTSLRGSDTGVFTGVMYHDYAGRFTTAPPGVEGHLLTGNQAGIASGRVAYVLGCGGPAMTVDTACSSSLVAVHLAAQALRSGETSLALAGGVTVMSTPTTFVEFSRQGGLSVDGRCRSYGEGASGTGWSEGVGVLVLEKLSDARRNNHRVLAVIRGSAINQDGASNGLTAPNGQSQQRVIRQALANAGLSPHDVDLIEGHGTGTTLGDPIEVSALQATYGLNRHTPVWLGSIKSNLGHTQAAAGAAGIIKTIEAIRRGTMPRSLHSDTPSSTVDWKVGAVELLAQPRDWPRHDQPRRAAVSSFGISGTNAHVIIEEPQPEPEAQPHPTPQVVPWVLSARSEAAVRAQAARLLDLVDQDPGVDPVDVGSSLAGRARFDHRAVVLGEDRDRLRAGLSDLAEGRTAVGVTRSGGGPVFVFPGQGSQWPGMAADLLDTSPTFARRLAQCDTALGHHVDWSLVQVIRDRTPLDRVDVIQPALFGVMVSLAELWRSHGTHPTAVIGHSQGEIAAACVAGALTLDDAARIIALRSKALRRLAGLGGMVSLAVPAERARELLRPWGGTVSIAAVNGPSAVVVSGGADAVREVLARCERDGVRARLVDVDYAAHSAQVEQVRAELLRSLDGIRPRPAEVAFCSTVTGRVVDTTGLDADYWYANLRETVLFDDAVRHLLDTGHDTFVEVSPHPVLTAPISGTAGSGAVAVGTLRRDDGGPARFAASAAEAFTSGVPVDWSRWFGGAGRRVDLPAYPFERRRYWLTGPGATDAVGAGSGLEAVDHGVLRAVVAAPDADRLVFTGALSRRTHPWVADHVVGDDVLLPGTALLDLAVAAGERAGLPAVAELALSAPLVVPATGTVQVQVVVEGRSVKVYSKVEDGDWALHASGTLGDAPQDPPAEPEWPPAGATPIGLDGFYDDLAEAGFDYGPAFRGLTSAWRAGDDVLAEVRVAEDVGAHGVHPALLDAALHATALLRAPEDDGGLPFAWTGVTRHATGASALRVRLSRTGRDEFSLTAADDTGAPVLSVGSLVLRPAVAGPRAVPTRALHTVEWQPCALTGAGADDVVLRHVADASEALPAVQGWLRDGDGVLALVTRDAVGPTARPGPAAVWGLVRSAQSEHPGRFALVDADEPVDEAVVRAAIAAGETQLAVRGGEVSVPRLVRVPAARVTGATAVDPDRTVVVTGGTGVLGGLVARHLAAEHGVRDLLLLSRRGMAAPGAAELVAELGGRARVAAVDVADRDAVAAVLAGERVGGVVHAAGVLDDGVIASLTPERVAAVLRAKVDSALVLDELTRDAEPAFFVLFSSLAGTLGTAGQAAYAAANAALDALALRRRAEGLPGQSLAWGLWAQESALTAGMGEADRARLARSGVRALSTGEGLALFDAALRTDLPQLVPAHLDVPAGPDVPPLLRATARRRGAGSAARGGVARRLVGLAPDERQRVLVGVVGGVAAEVLGHGDTDAIGPHRAFRELGFDSLMALEFRNRLNTATGLTLSPTVVFDHTDVTRLAAHLRDLLSGVGASTAAPVRAAVADDPVVVVGMACRYPGGVRSPRDLWRLVVEGGEGITGFPTNRGWAEDLYDPRPGTAGRTYARGGGFLHDAGDFDAEFFGISPNEALSMDPQQRLLLEVSWEAVESAGVDPTSLRGTDAGVFAGVMYHEYGTGLAETPEELAGHLAYGNAGSVATGRVAYALGVEGPAITVDTACSSSLVAVHLAAQALRAGECSLALAGGVTVMATPGIFVDFGHQGLLSPDGRCRSYGEGADGSGFSEGVGVLVLEKLSDARRNNHHVLAVIRGSAVNQDGASNGLTAPNGQAQQRVIRQALANAGLSPHDVDLIEGHGTGTTLGDPIEVSALQATYGHNRHTPVWLGSVKSNLGHTQAAAGAAGIIKTIEAIGQGILPGSLHAGTPSSTVDWSVGAVELLTGAREWPRHDRPRRAAVSSFGISGTNAHVILEEPEPEPVTDRGAAPALTPWVLTGRTPEALRARAEHLLSGVDGLDPVDVGFSLAGRTAFEHRAVVLGADRRELLDGVAAVAAGRSSGRVVHDVARSGGGPVFVFPGQGSQWPGMAADLLDTSPTFARRLTQCDTALGHHVDWSLLQIIRDRTPLDRVDVIQPALFGVMVSLAAHWQHHGTHPTAVIGHSQGEIAAACVAGALTLDDAARIIALRSKLVEAMRGNAALVSVMAPVDDVVALLDRWRDRLWVAAVNSPTVVTASGDEDAVEEFERELARRGVMRWRVPGVDFAAHSGHVEAIRDELIAGIAGITPRSSEVPFYSTTTGGRLDTAALGPDYWYRNLRRTTRFADAVRAAHADGHRVFLEPSPSPVLALAVEQVVEAEGGTATTLCTLRQDQGGAERFTTAVAEAFAAGVPVDWRARFEGSGARGVPLPTYAFQRRHYWLGAAPVTPHADRWRHEEHWEPTPAPEPAGTGSWLVVAAGDAEPHVAALAATGARLVRVDLPPGTPDRRDLARRLAAARGDTGVTAVVSLLALDERPLPDHPSVPFGLAANAALVQALEDAALDAPLWLVTSGAVTTGPGDPVRAARGALTWGFGRVVAVEAPDRWGGLVDVADPAGLALLPSVAAGAEDQVAVRHDGLHAHRVARRPGAATGARWRPSGTVLVTGGTGALGAHLAHWLADRGAGHLLLVGRRGRDADGAPELADALAAKGVGVTIAACDVGDREALAGVLAAVPATRPLTAVFHAAAVLDDGVVDSLTPRRLARVLGPKVDGALHLHELTAHLDLSAFVLFSSVSGVLGNAGQAGYAAANAFLDALAEQRAARGLPATSIAWGAWQASGPVAEGLRTGSLARDGVRAMAPARALDALGAALDRGDTRVVVADLDLDRWSAARSAGPERDRSPRARLAELPAAERDRRLLHLVRTEAAAVLGHPDPAAVVADRAFRDLGFDSLMAVRFRNRVNRAVGLALPTTVAFDHPTPAALADHLRDLVLGGERSAVAATAQATEDDPVVVVGIGCRYPGGVRSADDLWRLVAEGGDAISEFPTDRGWPADVHDPDPTRSGTSRTRHGGFLHDAAEFDADFFGISPREALAMDPQQRLLLEVAWEALERAGIDPGSLRGSDTGVFIGAGGQDYGVLQQAAKGVDGYTIAGRAASVISGRLAYVLGSGGPAVTVDTACSSSLVALHVASRAVRSGECGMALVGGVSVMSTPTTFVEFSRQGGLSVDGRCRSYGEGASGTGWSEGVGVLVVERLSRARRAGHRVLAVVRGSAVNQDGASNGLTAPNGQAQQRVIRQALANAGLSPRDVELLEGHGTGTRLGDPIEARALLATYGQDRDAPAWLGSVKSNLGHTQAAAGVAGVIKVVEAIRRGAMPRSLHADAPTSQVDWTAGAVELLARPRDWPRHDQPRRAAVSSFGISGTNAHVILEEPEQQPRPEPHPTPRAVPWVLSGRTPEALREQARRALTALDEDPVDVALTLATGRTAFEHRAAVVAGDRAGFEAALTALAEGRERPGAVTGRAGPTGLALLFTGQGSQRTGMGRELYDRYPVFAAALDEVLARLDVRDVLFGDDPDLLDRTGNAQLALFAVQVAQYRLVESWGVVPDHLAGHSVGEVAAAHVAGVLSLDDACTLVAERARLMQALPEGGAMVALRAAERDVLPLLTDGVSIAAVNRADSVVVAGEREAVERVAARFDRPRRLRVSHAFHSPLVEPVLDEFREVVSRLAFSPPTVPLVVAAGDVTDPEHWVRHVRDTVRFADVVARLDAHGVGAYLEIGPDAVLTALAPPDAVRVPLLRRGRPEEATAVAALARLHVTGVAVDWRAVLPSARLVDLPTYPFERRRHWPRVDPGARGAGEAGHPLLDAAVELPATGGVVLTGVLSPERLPWLADHVIHGRTLFPGTGFLELAGHAGRSAGHPVVAELTLESPLVLPEHGTVRVQVVVDGEDESGRRPVAVYSRPTGDERPWTRHAGGLLAREAPVPSPVPAAWPPDAPPVDLAGFYDDLATGGFAYGPAFRGLTSAWRSGDEVFAEVRLDADADGYGVHPALLDAALHASGVVDPVGGLPFHWSGVSVRATGASRLRVRLSRRGPAELSLVATDELGEPVVSVDSLALREPAAGHSVADEAMFAVEWRSHVPDRAGDAPVTVREVADAAAALAAVQGWLRAGSGVLALATGGAVGPDVVAPDLAGAGVWGLVRSARAEHPGRFALVDADGPVDEAVVRAAVAAGETELVVRGGEVLVPRLARVPADRVGDGRPVDPGSTVVVTGGTGVLGALVARHLVAEHGVRRLLLLSRRGMAAPGAADLVRELGDRVEVAAVDVADRDAVARTLAGVRVGGVVHAAGVLDDGVVDSLTPERVEAVVRAKVTTALVLDELTRDADLAFFVLFSSLAGTVGSAGQAAYGAANAMLDALAARRRAAGLPGQSLAWGLWARTDGMAAGMGEADRARAARAGVVPMSARDGLALFDAALRTDLPVVAPARLAPVGEAAAPVLRSLVRRPARTAARGDGAVLRDLADLPSDERQRVLLDVVRGHAAAVLGHDGTESVAAHRAFTELGFDSLMAVEFRNRLTAATGLSLPATLVFDHSSVRDVAGFLTGALAPGGGEAGPADEEERVRRALRAIPLGELRAAGLLDRLLALAGDDRDAGPDPAALIDEIDEMDADSLIDLVLGGVDATEDEVS</sequence>
<feature type="domain" description="Ketosynthase family 3 (KS3)" evidence="8">
    <location>
        <begin position="20"/>
        <end position="433"/>
    </location>
</feature>
<dbReference type="InterPro" id="IPR036291">
    <property type="entry name" value="NAD(P)-bd_dom_sf"/>
</dbReference>
<feature type="domain" description="Carrier" evidence="7">
    <location>
        <begin position="5309"/>
        <end position="5387"/>
    </location>
</feature>
<feature type="domain" description="PKS/mFAS DH" evidence="9">
    <location>
        <begin position="1549"/>
        <end position="1813"/>
    </location>
</feature>
<dbReference type="InterPro" id="IPR014031">
    <property type="entry name" value="Ketoacyl_synth_C"/>
</dbReference>
<dbReference type="InterPro" id="IPR006162">
    <property type="entry name" value="Ppantetheine_attach_site"/>
</dbReference>
<dbReference type="SUPFAM" id="SSF52151">
    <property type="entry name" value="FabD/lysophospholipase-like"/>
    <property type="match status" value="4"/>
</dbReference>
<feature type="active site" description="Proton acceptor; for dehydratase activity" evidence="5">
    <location>
        <position position="6288"/>
    </location>
</feature>
<dbReference type="InterPro" id="IPR020806">
    <property type="entry name" value="PKS_PP-bd"/>
</dbReference>
<keyword evidence="11" id="KW-1185">Reference proteome</keyword>
<feature type="domain" description="Carrier" evidence="7">
    <location>
        <begin position="2239"/>
        <end position="2314"/>
    </location>
</feature>
<dbReference type="Gene3D" id="1.10.1200.10">
    <property type="entry name" value="ACP-like"/>
    <property type="match status" value="5"/>
</dbReference>
<dbReference type="SMART" id="SM01294">
    <property type="entry name" value="PKS_PP_betabranch"/>
    <property type="match status" value="5"/>
</dbReference>
<dbReference type="CDD" id="cd08956">
    <property type="entry name" value="KR_3_FAS_SDR_x"/>
    <property type="match status" value="3"/>
</dbReference>
<keyword evidence="2" id="KW-0597">Phosphoprotein</keyword>
<dbReference type="Gene3D" id="3.40.366.10">
    <property type="entry name" value="Malonyl-Coenzyme A Acyl Carrier Protein, domain 2"/>
    <property type="match status" value="4"/>
</dbReference>
<dbReference type="InterPro" id="IPR057326">
    <property type="entry name" value="KR_dom"/>
</dbReference>
<feature type="region of interest" description="C-terminal hotdog fold" evidence="5">
    <location>
        <begin position="6390"/>
        <end position="6537"/>
    </location>
</feature>
<dbReference type="Gene3D" id="3.40.50.720">
    <property type="entry name" value="NAD(P)-binding Rossmann-like Domain"/>
    <property type="match status" value="4"/>
</dbReference>
<dbReference type="SUPFAM" id="SSF51735">
    <property type="entry name" value="NAD(P)-binding Rossmann-fold domains"/>
    <property type="match status" value="8"/>
</dbReference>
<feature type="region of interest" description="N-terminal hotdog fold" evidence="5">
    <location>
        <begin position="3216"/>
        <end position="3331"/>
    </location>
</feature>
<dbReference type="PROSITE" id="PS52004">
    <property type="entry name" value="KS3_2"/>
    <property type="match status" value="5"/>
</dbReference>
<dbReference type="Pfam" id="PF00550">
    <property type="entry name" value="PP-binding"/>
    <property type="match status" value="5"/>
</dbReference>
<feature type="domain" description="Carrier" evidence="7">
    <location>
        <begin position="578"/>
        <end position="653"/>
    </location>
</feature>
<feature type="region of interest" description="N-terminal hotdog fold" evidence="5">
    <location>
        <begin position="6256"/>
        <end position="6379"/>
    </location>
</feature>
<feature type="domain" description="Carrier" evidence="7">
    <location>
        <begin position="3878"/>
        <end position="3953"/>
    </location>
</feature>
<dbReference type="InterPro" id="IPR032821">
    <property type="entry name" value="PKS_assoc"/>
</dbReference>
<evidence type="ECO:0000259" key="9">
    <source>
        <dbReference type="PROSITE" id="PS52019"/>
    </source>
</evidence>
<proteinExistence type="predicted"/>
<dbReference type="Pfam" id="PF02801">
    <property type="entry name" value="Ketoacyl-synt_C"/>
    <property type="match status" value="5"/>
</dbReference>
<feature type="domain" description="Ketosynthase family 3 (KS3)" evidence="8">
    <location>
        <begin position="670"/>
        <end position="1096"/>
    </location>
</feature>
<dbReference type="PROSITE" id="PS52019">
    <property type="entry name" value="PKS_MFAS_DH"/>
    <property type="match status" value="3"/>
</dbReference>
<dbReference type="PROSITE" id="PS00012">
    <property type="entry name" value="PHOSPHOPANTETHEINE"/>
    <property type="match status" value="1"/>
</dbReference>
<feature type="active site" description="Proton donor; for dehydratase activity" evidence="5">
    <location>
        <position position="3399"/>
    </location>
</feature>
<dbReference type="Gene3D" id="3.40.47.10">
    <property type="match status" value="5"/>
</dbReference>
<dbReference type="EMBL" id="JBHSJB010000022">
    <property type="protein sequence ID" value="MFC5056498.1"/>
    <property type="molecule type" value="Genomic_DNA"/>
</dbReference>
<feature type="region of interest" description="Disordered" evidence="6">
    <location>
        <begin position="5440"/>
        <end position="5463"/>
    </location>
</feature>
<feature type="region of interest" description="C-terminal hotdog fold" evidence="5">
    <location>
        <begin position="1679"/>
        <end position="1813"/>
    </location>
</feature>
<feature type="domain" description="PKS/mFAS DH" evidence="9">
    <location>
        <begin position="6256"/>
        <end position="6537"/>
    </location>
</feature>
<dbReference type="InterPro" id="IPR050091">
    <property type="entry name" value="PKS_NRPS_Biosynth_Enz"/>
</dbReference>
<dbReference type="Pfam" id="PF22953">
    <property type="entry name" value="SpnB_Rossmann"/>
    <property type="match status" value="3"/>
</dbReference>
<evidence type="ECO:0000259" key="8">
    <source>
        <dbReference type="PROSITE" id="PS52004"/>
    </source>
</evidence>
<dbReference type="PROSITE" id="PS00606">
    <property type="entry name" value="KS3_1"/>
    <property type="match status" value="4"/>
</dbReference>
<dbReference type="InterPro" id="IPR036736">
    <property type="entry name" value="ACP-like_sf"/>
</dbReference>
<dbReference type="InterPro" id="IPR042104">
    <property type="entry name" value="PKS_dehydratase_sf"/>
</dbReference>
<dbReference type="Gene3D" id="3.10.129.110">
    <property type="entry name" value="Polyketide synthase dehydratase"/>
    <property type="match status" value="3"/>
</dbReference>
<evidence type="ECO:0000256" key="5">
    <source>
        <dbReference type="PROSITE-ProRule" id="PRU01363"/>
    </source>
</evidence>
<dbReference type="InterPro" id="IPR020807">
    <property type="entry name" value="PKS_DH"/>
</dbReference>
<feature type="domain" description="Carrier" evidence="7">
    <location>
        <begin position="6925"/>
        <end position="7000"/>
    </location>
</feature>
<dbReference type="PANTHER" id="PTHR43775:SF51">
    <property type="entry name" value="INACTIVE PHENOLPHTHIOCEROL SYNTHESIS POLYKETIDE SYNTHASE TYPE I PKS1-RELATED"/>
    <property type="match status" value="1"/>
</dbReference>
<dbReference type="SUPFAM" id="SSF55048">
    <property type="entry name" value="Probable ACP-binding domain of malonyl-CoA ACP transacylase"/>
    <property type="match status" value="4"/>
</dbReference>
<feature type="domain" description="Ketosynthase family 3 (KS3)" evidence="8">
    <location>
        <begin position="2335"/>
        <end position="2758"/>
    </location>
</feature>
<dbReference type="Pfam" id="PF00698">
    <property type="entry name" value="Acyl_transf_1"/>
    <property type="match status" value="4"/>
</dbReference>
<keyword evidence="3" id="KW-0808">Transferase</keyword>
<dbReference type="Proteomes" id="UP001595833">
    <property type="component" value="Unassembled WGS sequence"/>
</dbReference>
<dbReference type="Pfam" id="PF08659">
    <property type="entry name" value="KR"/>
    <property type="match status" value="4"/>
</dbReference>
<evidence type="ECO:0000256" key="6">
    <source>
        <dbReference type="SAM" id="MobiDB-lite"/>
    </source>
</evidence>
<dbReference type="Pfam" id="PF00109">
    <property type="entry name" value="ketoacyl-synt"/>
    <property type="match status" value="5"/>
</dbReference>
<dbReference type="InterPro" id="IPR018201">
    <property type="entry name" value="Ketoacyl_synth_AS"/>
</dbReference>
<evidence type="ECO:0000313" key="10">
    <source>
        <dbReference type="EMBL" id="MFC5056498.1"/>
    </source>
</evidence>
<keyword evidence="1" id="KW-0596">Phosphopantetheine</keyword>
<name>A0ABV9Y1B8_9PSEU</name>
<dbReference type="InterPro" id="IPR009081">
    <property type="entry name" value="PP-bd_ACP"/>
</dbReference>
<dbReference type="Pfam" id="PF16197">
    <property type="entry name" value="KAsynt_C_assoc"/>
    <property type="match status" value="5"/>
</dbReference>
<dbReference type="SMART" id="SM00822">
    <property type="entry name" value="PKS_KR"/>
    <property type="match status" value="4"/>
</dbReference>
<dbReference type="InterPro" id="IPR049551">
    <property type="entry name" value="PKS_DH_C"/>
</dbReference>
<dbReference type="InterPro" id="IPR049900">
    <property type="entry name" value="PKS_mFAS_DH"/>
</dbReference>
<dbReference type="InterPro" id="IPR014030">
    <property type="entry name" value="Ketoacyl_synth_N"/>
</dbReference>
<evidence type="ECO:0000313" key="11">
    <source>
        <dbReference type="Proteomes" id="UP001595833"/>
    </source>
</evidence>
<dbReference type="SUPFAM" id="SSF47336">
    <property type="entry name" value="ACP-like"/>
    <property type="match status" value="5"/>
</dbReference>
<feature type="active site" description="Proton acceptor; for dehydratase activity" evidence="5">
    <location>
        <position position="1581"/>
    </location>
</feature>
<feature type="domain" description="Ketosynthase family 3 (KS3)" evidence="8">
    <location>
        <begin position="3970"/>
        <end position="4393"/>
    </location>
</feature>
<comment type="caution">
    <text evidence="10">The sequence shown here is derived from an EMBL/GenBank/DDBJ whole genome shotgun (WGS) entry which is preliminary data.</text>
</comment>
<feature type="active site" description="Proton acceptor; for dehydratase activity" evidence="5">
    <location>
        <position position="3248"/>
    </location>
</feature>
<feature type="active site" description="Proton donor; for dehydratase activity" evidence="5">
    <location>
        <position position="6447"/>
    </location>
</feature>
<dbReference type="InterPro" id="IPR016036">
    <property type="entry name" value="Malonyl_transacylase_ACP-bd"/>
</dbReference>
<dbReference type="InterPro" id="IPR016039">
    <property type="entry name" value="Thiolase-like"/>
</dbReference>
<dbReference type="SMART" id="SM00826">
    <property type="entry name" value="PKS_DH"/>
    <property type="match status" value="3"/>
</dbReference>
<keyword evidence="4" id="KW-0012">Acyltransferase</keyword>
<reference evidence="11" key="1">
    <citation type="journal article" date="2019" name="Int. J. Syst. Evol. Microbiol.">
        <title>The Global Catalogue of Microorganisms (GCM) 10K type strain sequencing project: providing services to taxonomists for standard genome sequencing and annotation.</title>
        <authorList>
            <consortium name="The Broad Institute Genomics Platform"/>
            <consortium name="The Broad Institute Genome Sequencing Center for Infectious Disease"/>
            <person name="Wu L."/>
            <person name="Ma J."/>
        </authorList>
    </citation>
    <scope>NUCLEOTIDE SEQUENCE [LARGE SCALE GENOMIC DNA]</scope>
    <source>
        <strain evidence="11">KCTC 12848</strain>
    </source>
</reference>
<dbReference type="InterPro" id="IPR013968">
    <property type="entry name" value="PKS_KR"/>
</dbReference>
<feature type="active site" description="Proton donor; for dehydratase activity" evidence="5">
    <location>
        <position position="1736"/>
    </location>
</feature>
<dbReference type="PROSITE" id="PS50075">
    <property type="entry name" value="CARRIER"/>
    <property type="match status" value="5"/>
</dbReference>
<dbReference type="Pfam" id="PF14765">
    <property type="entry name" value="PS-DH"/>
    <property type="match status" value="3"/>
</dbReference>
<accession>A0ABV9Y1B8</accession>
<evidence type="ECO:0000256" key="3">
    <source>
        <dbReference type="ARBA" id="ARBA00022679"/>
    </source>
</evidence>
<dbReference type="InterPro" id="IPR001227">
    <property type="entry name" value="Ac_transferase_dom_sf"/>
</dbReference>
<organism evidence="10 11">
    <name type="scientific">Saccharothrix xinjiangensis</name>
    <dbReference type="NCBI Taxonomy" id="204798"/>
    <lineage>
        <taxon>Bacteria</taxon>
        <taxon>Bacillati</taxon>
        <taxon>Actinomycetota</taxon>
        <taxon>Actinomycetes</taxon>
        <taxon>Pseudonocardiales</taxon>
        <taxon>Pseudonocardiaceae</taxon>
        <taxon>Saccharothrix</taxon>
    </lineage>
</organism>
<dbReference type="CDD" id="cd08952">
    <property type="entry name" value="KR_1_SDR_x"/>
    <property type="match status" value="1"/>
</dbReference>
<dbReference type="SMART" id="SM00823">
    <property type="entry name" value="PKS_PP"/>
    <property type="match status" value="5"/>
</dbReference>
<evidence type="ECO:0000259" key="7">
    <source>
        <dbReference type="PROSITE" id="PS50075"/>
    </source>
</evidence>
<evidence type="ECO:0000256" key="1">
    <source>
        <dbReference type="ARBA" id="ARBA00022450"/>
    </source>
</evidence>
<gene>
    <name evidence="10" type="ORF">ACFPFM_22430</name>
</gene>
<dbReference type="SMART" id="SM00825">
    <property type="entry name" value="PKS_KS"/>
    <property type="match status" value="5"/>
</dbReference>
<dbReference type="Gene3D" id="3.30.70.3290">
    <property type="match status" value="5"/>
</dbReference>
<feature type="region of interest" description="Disordered" evidence="6">
    <location>
        <begin position="434"/>
        <end position="454"/>
    </location>
</feature>
<dbReference type="SMART" id="SM00827">
    <property type="entry name" value="PKS_AT"/>
    <property type="match status" value="4"/>
</dbReference>
<feature type="domain" description="PKS/mFAS DH" evidence="9">
    <location>
        <begin position="3216"/>
        <end position="3475"/>
    </location>
</feature>
<dbReference type="SUPFAM" id="SSF53901">
    <property type="entry name" value="Thiolase-like"/>
    <property type="match status" value="5"/>
</dbReference>
<dbReference type="InterPro" id="IPR055123">
    <property type="entry name" value="SpnB-like_Rossmann"/>
</dbReference>
<dbReference type="InterPro" id="IPR014043">
    <property type="entry name" value="Acyl_transferase_dom"/>
</dbReference>
<evidence type="ECO:0000256" key="4">
    <source>
        <dbReference type="ARBA" id="ARBA00023315"/>
    </source>
</evidence>
<dbReference type="InterPro" id="IPR020841">
    <property type="entry name" value="PKS_Beta-ketoAc_synthase_dom"/>
</dbReference>
<dbReference type="InterPro" id="IPR016035">
    <property type="entry name" value="Acyl_Trfase/lysoPLipase"/>
</dbReference>
<dbReference type="Pfam" id="PF21089">
    <property type="entry name" value="PKS_DH_N"/>
    <property type="match status" value="3"/>
</dbReference>
<evidence type="ECO:0000256" key="2">
    <source>
        <dbReference type="ARBA" id="ARBA00022553"/>
    </source>
</evidence>
<protein>
    <submittedName>
        <fullName evidence="10">SDR family NAD(P)-dependent oxidoreductase</fullName>
    </submittedName>
</protein>
<dbReference type="RefSeq" id="WP_344043058.1">
    <property type="nucleotide sequence ID" value="NZ_BAAAKE010000040.1"/>
</dbReference>
<dbReference type="CDD" id="cd00833">
    <property type="entry name" value="PKS"/>
    <property type="match status" value="5"/>
</dbReference>
<dbReference type="InterPro" id="IPR049552">
    <property type="entry name" value="PKS_DH_N"/>
</dbReference>
<feature type="region of interest" description="N-terminal hotdog fold" evidence="5">
    <location>
        <begin position="1549"/>
        <end position="1668"/>
    </location>
</feature>